<dbReference type="OrthoDB" id="4977407at2"/>
<protein>
    <submittedName>
        <fullName evidence="1">Uncharacterized protein</fullName>
    </submittedName>
</protein>
<sequence>MTTPVNTQGAARLSDIVAFDIDLPEGWYPMPLRAEPSADAWPADFAERLASEPAAGARLREQLAALQLRLRSMGDPYLTAAVYIPAPESGQASCVLGFKALPLTEVGSPNEFQASLENDAAVQLPGRRVRDVLAWAGDTALGPLVGANNLIEHRNPGDAEGAIEERTIFGLYPVGAAQMVQFIFSTHDLAAFENMSQQTQDLVQTLQVTLGPPVELGPPAQLGEPA</sequence>
<evidence type="ECO:0000313" key="2">
    <source>
        <dbReference type="Proteomes" id="UP000272015"/>
    </source>
</evidence>
<dbReference type="AlphaFoldDB" id="A0A3A5MEH2"/>
<proteinExistence type="predicted"/>
<evidence type="ECO:0000313" key="1">
    <source>
        <dbReference type="EMBL" id="RJT88540.1"/>
    </source>
</evidence>
<accession>A0A3A5MEH2</accession>
<gene>
    <name evidence="1" type="ORF">D6T64_10460</name>
</gene>
<dbReference type="RefSeq" id="WP_119974611.1">
    <property type="nucleotide sequence ID" value="NZ_JBHSQA010000001.1"/>
</dbReference>
<organism evidence="1 2">
    <name type="scientific">Cryobacterium melibiosiphilum</name>
    <dbReference type="NCBI Taxonomy" id="995039"/>
    <lineage>
        <taxon>Bacteria</taxon>
        <taxon>Bacillati</taxon>
        <taxon>Actinomycetota</taxon>
        <taxon>Actinomycetes</taxon>
        <taxon>Micrococcales</taxon>
        <taxon>Microbacteriaceae</taxon>
        <taxon>Cryobacterium</taxon>
    </lineage>
</organism>
<dbReference type="EMBL" id="QZVS01000082">
    <property type="protein sequence ID" value="RJT88540.1"/>
    <property type="molecule type" value="Genomic_DNA"/>
</dbReference>
<reference evidence="1 2" key="1">
    <citation type="submission" date="2018-09" db="EMBL/GenBank/DDBJ databases">
        <title>Novel species of Cryobacterium.</title>
        <authorList>
            <person name="Liu Q."/>
            <person name="Xin Y.-H."/>
        </authorList>
    </citation>
    <scope>NUCLEOTIDE SEQUENCE [LARGE SCALE GENOMIC DNA]</scope>
    <source>
        <strain evidence="1 2">Hh39</strain>
    </source>
</reference>
<name>A0A3A5MEH2_9MICO</name>
<dbReference type="Proteomes" id="UP000272015">
    <property type="component" value="Unassembled WGS sequence"/>
</dbReference>
<comment type="caution">
    <text evidence="1">The sequence shown here is derived from an EMBL/GenBank/DDBJ whole genome shotgun (WGS) entry which is preliminary data.</text>
</comment>
<keyword evidence="2" id="KW-1185">Reference proteome</keyword>